<keyword evidence="5 6" id="KW-0804">Transcription</keyword>
<dbReference type="PANTHER" id="PTHR11608">
    <property type="entry name" value="BIFUNCTIONAL PROTEIN PYRR"/>
    <property type="match status" value="1"/>
</dbReference>
<dbReference type="GO" id="GO:0004845">
    <property type="term" value="F:uracil phosphoribosyltransferase activity"/>
    <property type="evidence" value="ECO:0007669"/>
    <property type="project" value="UniProtKB-EC"/>
</dbReference>
<dbReference type="Pfam" id="PF00156">
    <property type="entry name" value="Pribosyltran"/>
    <property type="match status" value="1"/>
</dbReference>
<dbReference type="EC" id="2.4.2.9" evidence="6"/>
<keyword evidence="4 6" id="KW-0805">Transcription regulation</keyword>
<keyword evidence="6" id="KW-0694">RNA-binding</keyword>
<evidence type="ECO:0000256" key="2">
    <source>
        <dbReference type="ARBA" id="ARBA00022472"/>
    </source>
</evidence>
<dbReference type="NCBIfam" id="NF003547">
    <property type="entry name" value="PRK05205.1-3"/>
    <property type="match status" value="1"/>
</dbReference>
<dbReference type="NCBIfam" id="NF003548">
    <property type="entry name" value="PRK05205.1-4"/>
    <property type="match status" value="1"/>
</dbReference>
<feature type="short sequence motif" description="PRPP-binding" evidence="6">
    <location>
        <begin position="99"/>
        <end position="111"/>
    </location>
</feature>
<keyword evidence="3 6" id="KW-0328">Glycosyltransferase</keyword>
<comment type="subunit">
    <text evidence="6">Homodimer and homohexamer; in equilibrium.</text>
</comment>
<organism evidence="8 9">
    <name type="scientific">Paenibacillus chartarius</name>
    <dbReference type="NCBI Taxonomy" id="747481"/>
    <lineage>
        <taxon>Bacteria</taxon>
        <taxon>Bacillati</taxon>
        <taxon>Bacillota</taxon>
        <taxon>Bacilli</taxon>
        <taxon>Bacillales</taxon>
        <taxon>Paenibacillaceae</taxon>
        <taxon>Paenibacillus</taxon>
    </lineage>
</organism>
<comment type="function">
    <text evidence="6">Regulates transcriptional attenuation of the pyrimidine nucleotide (pyr) operon by binding in a uridine-dependent manner to specific sites on pyr mRNA. This disrupts an antiterminator hairpin in the RNA and favors formation of a downstream transcription terminator, leading to a reduced expression of downstream genes.</text>
</comment>
<evidence type="ECO:0000256" key="6">
    <source>
        <dbReference type="HAMAP-Rule" id="MF_01219"/>
    </source>
</evidence>
<comment type="caution">
    <text evidence="8">The sequence shown here is derived from an EMBL/GenBank/DDBJ whole genome shotgun (WGS) entry which is preliminary data.</text>
</comment>
<dbReference type="InterPro" id="IPR023050">
    <property type="entry name" value="PyrR"/>
</dbReference>
<gene>
    <name evidence="6 8" type="primary">pyrR</name>
    <name evidence="8" type="ORF">ACFFK0_17270</name>
</gene>
<evidence type="ECO:0000256" key="4">
    <source>
        <dbReference type="ARBA" id="ARBA00023015"/>
    </source>
</evidence>
<comment type="catalytic activity">
    <reaction evidence="6">
        <text>UMP + diphosphate = 5-phospho-alpha-D-ribose 1-diphosphate + uracil</text>
        <dbReference type="Rhea" id="RHEA:13017"/>
        <dbReference type="ChEBI" id="CHEBI:17568"/>
        <dbReference type="ChEBI" id="CHEBI:33019"/>
        <dbReference type="ChEBI" id="CHEBI:57865"/>
        <dbReference type="ChEBI" id="CHEBI:58017"/>
        <dbReference type="EC" id="2.4.2.9"/>
    </reaction>
</comment>
<evidence type="ECO:0000313" key="8">
    <source>
        <dbReference type="EMBL" id="MFC0214182.1"/>
    </source>
</evidence>
<sequence length="182" mass="20453">MMVEQHLILDDMAIRRALTRIAHEILEKNKGVDNCMLIGIRTRGIYLAQRVAERIQDIEGVPIPVGELDITLYRDDRARLKSVESAEKGGSLNIQDKKIILFDDVLYTGRTVRAALDALIDLGRPQMIQLAVLIDRGHRELPIRPDYVGKNVPTSKQEKIEVKLNEVDGQDGVVILHNRGSA</sequence>
<accession>A0ABV6DNI2</accession>
<dbReference type="EMBL" id="JBHLWN010000070">
    <property type="protein sequence ID" value="MFC0214182.1"/>
    <property type="molecule type" value="Genomic_DNA"/>
</dbReference>
<evidence type="ECO:0000256" key="1">
    <source>
        <dbReference type="ARBA" id="ARBA00005565"/>
    </source>
</evidence>
<dbReference type="SUPFAM" id="SSF53271">
    <property type="entry name" value="PRTase-like"/>
    <property type="match status" value="1"/>
</dbReference>
<keyword evidence="2 6" id="KW-0806">Transcription termination</keyword>
<evidence type="ECO:0000259" key="7">
    <source>
        <dbReference type="Pfam" id="PF00156"/>
    </source>
</evidence>
<name>A0ABV6DNI2_9BACL</name>
<dbReference type="Gene3D" id="3.40.50.2020">
    <property type="match status" value="1"/>
</dbReference>
<dbReference type="HAMAP" id="MF_01219">
    <property type="entry name" value="PyrR"/>
    <property type="match status" value="1"/>
</dbReference>
<comment type="similarity">
    <text evidence="1 6">Belongs to the purine/pyrimidine phosphoribosyltransferase family. PyrR subfamily.</text>
</comment>
<comment type="function">
    <text evidence="6">Also displays a weak uracil phosphoribosyltransferase activity which is not physiologically significant.</text>
</comment>
<evidence type="ECO:0000256" key="3">
    <source>
        <dbReference type="ARBA" id="ARBA00022676"/>
    </source>
</evidence>
<evidence type="ECO:0000256" key="5">
    <source>
        <dbReference type="ARBA" id="ARBA00023163"/>
    </source>
</evidence>
<dbReference type="PANTHER" id="PTHR11608:SF0">
    <property type="entry name" value="BIFUNCTIONAL PROTEIN PYRR"/>
    <property type="match status" value="1"/>
</dbReference>
<dbReference type="InterPro" id="IPR029057">
    <property type="entry name" value="PRTase-like"/>
</dbReference>
<dbReference type="RefSeq" id="WP_377471534.1">
    <property type="nucleotide sequence ID" value="NZ_JBHLWN010000070.1"/>
</dbReference>
<dbReference type="InterPro" id="IPR000836">
    <property type="entry name" value="PRTase_dom"/>
</dbReference>
<keyword evidence="9" id="KW-1185">Reference proteome</keyword>
<dbReference type="NCBIfam" id="NF003549">
    <property type="entry name" value="PRK05205.1-5"/>
    <property type="match status" value="1"/>
</dbReference>
<dbReference type="InterPro" id="IPR050137">
    <property type="entry name" value="PyrR_bifunctional"/>
</dbReference>
<protein>
    <recommendedName>
        <fullName evidence="6">Bifunctional protein PyrR</fullName>
    </recommendedName>
    <domain>
        <recommendedName>
            <fullName evidence="6">Pyrimidine operon regulatory protein</fullName>
        </recommendedName>
    </domain>
    <domain>
        <recommendedName>
            <fullName evidence="6">Uracil phosphoribosyltransferase</fullName>
            <shortName evidence="6">UPRTase</shortName>
            <ecNumber evidence="6">2.4.2.9</ecNumber>
        </recommendedName>
    </domain>
</protein>
<dbReference type="CDD" id="cd06223">
    <property type="entry name" value="PRTases_typeI"/>
    <property type="match status" value="1"/>
</dbReference>
<proteinExistence type="inferred from homology"/>
<dbReference type="Proteomes" id="UP001589776">
    <property type="component" value="Unassembled WGS sequence"/>
</dbReference>
<evidence type="ECO:0000313" key="9">
    <source>
        <dbReference type="Proteomes" id="UP001589776"/>
    </source>
</evidence>
<reference evidence="8 9" key="1">
    <citation type="submission" date="2024-09" db="EMBL/GenBank/DDBJ databases">
        <authorList>
            <person name="Sun Q."/>
            <person name="Mori K."/>
        </authorList>
    </citation>
    <scope>NUCLEOTIDE SEQUENCE [LARGE SCALE GENOMIC DNA]</scope>
    <source>
        <strain evidence="8 9">CCM 7759</strain>
    </source>
</reference>
<feature type="domain" description="Phosphoribosyltransferase" evidence="7">
    <location>
        <begin position="8"/>
        <end position="154"/>
    </location>
</feature>
<keyword evidence="6 8" id="KW-0808">Transferase</keyword>